<feature type="transmembrane region" description="Helical" evidence="11">
    <location>
        <begin position="164"/>
        <end position="186"/>
    </location>
</feature>
<dbReference type="InterPro" id="IPR003660">
    <property type="entry name" value="HAMP_dom"/>
</dbReference>
<keyword evidence="6 11" id="KW-0812">Transmembrane</keyword>
<dbReference type="GO" id="GO:0000155">
    <property type="term" value="F:phosphorelay sensor kinase activity"/>
    <property type="evidence" value="ECO:0007669"/>
    <property type="project" value="InterPro"/>
</dbReference>
<reference evidence="14 15" key="1">
    <citation type="submission" date="2018-03" db="EMBL/GenBank/DDBJ databases">
        <title>The draft genome of Mesorhizobium sp. 6GN-30.</title>
        <authorList>
            <person name="Liu L."/>
            <person name="Li L."/>
            <person name="Wang T."/>
            <person name="Zhang X."/>
            <person name="Liang L."/>
        </authorList>
    </citation>
    <scope>NUCLEOTIDE SEQUENCE [LARGE SCALE GENOMIC DNA]</scope>
    <source>
        <strain evidence="14 15">6GN30</strain>
    </source>
</reference>
<dbReference type="SMART" id="SM00387">
    <property type="entry name" value="HATPase_c"/>
    <property type="match status" value="1"/>
</dbReference>
<feature type="domain" description="Histidine kinase" evidence="12">
    <location>
        <begin position="248"/>
        <end position="443"/>
    </location>
</feature>
<comment type="caution">
    <text evidence="14">The sequence shown here is derived from an EMBL/GenBank/DDBJ whole genome shotgun (WGS) entry which is preliminary data.</text>
</comment>
<sequence>MMGASNTSLRWKLSWQLSLVFTAVVAAVALGLCYYATLIRSPNVALEDRVGPAIVEAIMRDAEGRFEIRDTPLLASIREHNPDLWFVAATIDGATASYGDVPAAYAGLISQIHLVKDADIRGPGGSGEVVSIDDVETALGEVRFMIGGSSGHDWPYLTILRRMYLIYVPLVAMALPAIFVAVPHIVRGALSGLSDVVRKAPEIDPRRPGSRLPVENVPKEVVPLVVAFNAVLERLERQFQARQRFLVDAAHELRTPIAIMQTRIDGMVEGEERRRLLDDVARLGATAEQLLDFERSGHATDLHETVDLVEMARTVVADMAPLAIAAGYEISFGSEVDRLVRQGSPSALPRALGNLVSNAIDHGGNAGVISVSVSAAGEIAVADQGKGIAADLQHLVFEPFYRVTPRSKGAGLGLTLVKQIVSNHRGRVTLDSSPAGTTFTIRL</sequence>
<dbReference type="CDD" id="cd00075">
    <property type="entry name" value="HATPase"/>
    <property type="match status" value="1"/>
</dbReference>
<dbReference type="PRINTS" id="PR00344">
    <property type="entry name" value="BCTRLSENSOR"/>
</dbReference>
<evidence type="ECO:0000256" key="11">
    <source>
        <dbReference type="SAM" id="Phobius"/>
    </source>
</evidence>
<keyword evidence="4" id="KW-0597">Phosphoprotein</keyword>
<accession>A0A2P7RSA2</accession>
<evidence type="ECO:0000259" key="12">
    <source>
        <dbReference type="PROSITE" id="PS50109"/>
    </source>
</evidence>
<comment type="subcellular location">
    <subcellularLocation>
        <location evidence="2">Membrane</location>
        <topology evidence="2">Multi-pass membrane protein</topology>
    </subcellularLocation>
</comment>
<evidence type="ECO:0000313" key="14">
    <source>
        <dbReference type="EMBL" id="PSJ53085.1"/>
    </source>
</evidence>
<evidence type="ECO:0000256" key="2">
    <source>
        <dbReference type="ARBA" id="ARBA00004141"/>
    </source>
</evidence>
<dbReference type="Gene3D" id="1.10.287.130">
    <property type="match status" value="1"/>
</dbReference>
<organism evidence="14 15">
    <name type="scientific">Kumtagia ephedrae</name>
    <dbReference type="NCBI Taxonomy" id="2116701"/>
    <lineage>
        <taxon>Bacteria</taxon>
        <taxon>Pseudomonadati</taxon>
        <taxon>Pseudomonadota</taxon>
        <taxon>Alphaproteobacteria</taxon>
        <taxon>Hyphomicrobiales</taxon>
        <taxon>Phyllobacteriaceae</taxon>
        <taxon>Kumtagia</taxon>
    </lineage>
</organism>
<protein>
    <recommendedName>
        <fullName evidence="3">histidine kinase</fullName>
        <ecNumber evidence="3">2.7.13.3</ecNumber>
    </recommendedName>
</protein>
<name>A0A2P7RSA2_9HYPH</name>
<evidence type="ECO:0000256" key="5">
    <source>
        <dbReference type="ARBA" id="ARBA00022679"/>
    </source>
</evidence>
<evidence type="ECO:0000256" key="10">
    <source>
        <dbReference type="ARBA" id="ARBA00023136"/>
    </source>
</evidence>
<evidence type="ECO:0000256" key="7">
    <source>
        <dbReference type="ARBA" id="ARBA00022777"/>
    </source>
</evidence>
<dbReference type="Pfam" id="PF02518">
    <property type="entry name" value="HATPase_c"/>
    <property type="match status" value="1"/>
</dbReference>
<evidence type="ECO:0000256" key="4">
    <source>
        <dbReference type="ARBA" id="ARBA00022553"/>
    </source>
</evidence>
<dbReference type="EC" id="2.7.13.3" evidence="3"/>
<dbReference type="SMART" id="SM00388">
    <property type="entry name" value="HisKA"/>
    <property type="match status" value="1"/>
</dbReference>
<proteinExistence type="predicted"/>
<feature type="transmembrane region" description="Helical" evidence="11">
    <location>
        <begin position="15"/>
        <end position="36"/>
    </location>
</feature>
<evidence type="ECO:0000256" key="9">
    <source>
        <dbReference type="ARBA" id="ARBA00023012"/>
    </source>
</evidence>
<dbReference type="PROSITE" id="PS50885">
    <property type="entry name" value="HAMP"/>
    <property type="match status" value="1"/>
</dbReference>
<keyword evidence="8 11" id="KW-1133">Transmembrane helix</keyword>
<dbReference type="SUPFAM" id="SSF55874">
    <property type="entry name" value="ATPase domain of HSP90 chaperone/DNA topoisomerase II/histidine kinase"/>
    <property type="match status" value="1"/>
</dbReference>
<dbReference type="InterPro" id="IPR003594">
    <property type="entry name" value="HATPase_dom"/>
</dbReference>
<keyword evidence="10 11" id="KW-0472">Membrane</keyword>
<evidence type="ECO:0000256" key="6">
    <source>
        <dbReference type="ARBA" id="ARBA00022692"/>
    </source>
</evidence>
<keyword evidence="5" id="KW-0808">Transferase</keyword>
<dbReference type="InterPro" id="IPR004358">
    <property type="entry name" value="Sig_transdc_His_kin-like_C"/>
</dbReference>
<feature type="domain" description="HAMP" evidence="13">
    <location>
        <begin position="187"/>
        <end position="240"/>
    </location>
</feature>
<dbReference type="EMBL" id="PXYK01000035">
    <property type="protein sequence ID" value="PSJ53085.1"/>
    <property type="molecule type" value="Genomic_DNA"/>
</dbReference>
<dbReference type="Gene3D" id="3.30.565.10">
    <property type="entry name" value="Histidine kinase-like ATPase, C-terminal domain"/>
    <property type="match status" value="1"/>
</dbReference>
<dbReference type="AlphaFoldDB" id="A0A2P7RSA2"/>
<dbReference type="InterPro" id="IPR003661">
    <property type="entry name" value="HisK_dim/P_dom"/>
</dbReference>
<dbReference type="InterPro" id="IPR036890">
    <property type="entry name" value="HATPase_C_sf"/>
</dbReference>
<gene>
    <name evidence="14" type="ORF">C7I84_25890</name>
</gene>
<dbReference type="InterPro" id="IPR005467">
    <property type="entry name" value="His_kinase_dom"/>
</dbReference>
<dbReference type="PROSITE" id="PS50109">
    <property type="entry name" value="HIS_KIN"/>
    <property type="match status" value="1"/>
</dbReference>
<dbReference type="Proteomes" id="UP000241229">
    <property type="component" value="Unassembled WGS sequence"/>
</dbReference>
<dbReference type="RefSeq" id="WP_106775111.1">
    <property type="nucleotide sequence ID" value="NZ_PXYK01000035.1"/>
</dbReference>
<dbReference type="PANTHER" id="PTHR45436">
    <property type="entry name" value="SENSOR HISTIDINE KINASE YKOH"/>
    <property type="match status" value="1"/>
</dbReference>
<dbReference type="PANTHER" id="PTHR45436:SF15">
    <property type="entry name" value="SENSOR HISTIDINE KINASE CUSS"/>
    <property type="match status" value="1"/>
</dbReference>
<dbReference type="CDD" id="cd00082">
    <property type="entry name" value="HisKA"/>
    <property type="match status" value="1"/>
</dbReference>
<dbReference type="SUPFAM" id="SSF47384">
    <property type="entry name" value="Homodimeric domain of signal transducing histidine kinase"/>
    <property type="match status" value="1"/>
</dbReference>
<keyword evidence="9" id="KW-0902">Two-component regulatory system</keyword>
<evidence type="ECO:0000256" key="3">
    <source>
        <dbReference type="ARBA" id="ARBA00012438"/>
    </source>
</evidence>
<evidence type="ECO:0000313" key="15">
    <source>
        <dbReference type="Proteomes" id="UP000241229"/>
    </source>
</evidence>
<evidence type="ECO:0000259" key="13">
    <source>
        <dbReference type="PROSITE" id="PS50885"/>
    </source>
</evidence>
<dbReference type="InterPro" id="IPR036097">
    <property type="entry name" value="HisK_dim/P_sf"/>
</dbReference>
<comment type="catalytic activity">
    <reaction evidence="1">
        <text>ATP + protein L-histidine = ADP + protein N-phospho-L-histidine.</text>
        <dbReference type="EC" id="2.7.13.3"/>
    </reaction>
</comment>
<evidence type="ECO:0000256" key="1">
    <source>
        <dbReference type="ARBA" id="ARBA00000085"/>
    </source>
</evidence>
<dbReference type="InterPro" id="IPR050428">
    <property type="entry name" value="TCS_sensor_his_kinase"/>
</dbReference>
<evidence type="ECO:0000256" key="8">
    <source>
        <dbReference type="ARBA" id="ARBA00022989"/>
    </source>
</evidence>
<keyword evidence="7 14" id="KW-0418">Kinase</keyword>
<keyword evidence="15" id="KW-1185">Reference proteome</keyword>
<dbReference type="OrthoDB" id="9809329at2"/>
<dbReference type="GO" id="GO:0005886">
    <property type="term" value="C:plasma membrane"/>
    <property type="evidence" value="ECO:0007669"/>
    <property type="project" value="TreeGrafter"/>
</dbReference>